<keyword evidence="1" id="KW-0732">Signal</keyword>
<evidence type="ECO:0000256" key="1">
    <source>
        <dbReference type="SAM" id="SignalP"/>
    </source>
</evidence>
<dbReference type="Proteomes" id="UP000228754">
    <property type="component" value="Unassembled WGS sequence"/>
</dbReference>
<dbReference type="OrthoDB" id="2586265at2"/>
<evidence type="ECO:0008006" key="4">
    <source>
        <dbReference type="Google" id="ProtNLM"/>
    </source>
</evidence>
<dbReference type="SUPFAM" id="SSF49373">
    <property type="entry name" value="Invasin/intimin cell-adhesion fragments"/>
    <property type="match status" value="1"/>
</dbReference>
<accession>A0A2A5J309</accession>
<comment type="caution">
    <text evidence="2">The sequence shown here is derived from an EMBL/GenBank/DDBJ whole genome shotgun (WGS) entry which is preliminary data.</text>
</comment>
<evidence type="ECO:0000313" key="2">
    <source>
        <dbReference type="EMBL" id="PCK23371.1"/>
    </source>
</evidence>
<protein>
    <recommendedName>
        <fullName evidence="4">Big-1 domain-containing protein</fullName>
    </recommendedName>
</protein>
<dbReference type="InterPro" id="IPR008964">
    <property type="entry name" value="Invasin/intimin_cell_adhesion"/>
</dbReference>
<dbReference type="EMBL" id="NKHG01000007">
    <property type="protein sequence ID" value="PCK23371.1"/>
    <property type="molecule type" value="Genomic_DNA"/>
</dbReference>
<evidence type="ECO:0000313" key="3">
    <source>
        <dbReference type="Proteomes" id="UP000228754"/>
    </source>
</evidence>
<feature type="chain" id="PRO_5012675607" description="Big-1 domain-containing protein" evidence="1">
    <location>
        <begin position="23"/>
        <end position="161"/>
    </location>
</feature>
<sequence>MKKIMFAFFLSLLLVFPSFAHAEETGAVPASVQVTSVTAADGGMVNYGSGRKYRVGSYHPAVFKGTLKDTNGNLMANQPIQLYFEAAIKSLAQTATGTTDENGQFSLTIQVPSGAGYRTYNNAGWSTHYYDIVPVTFTSNDIKLSSNVTSVYHLAYTLRNR</sequence>
<feature type="signal peptide" evidence="1">
    <location>
        <begin position="1"/>
        <end position="22"/>
    </location>
</feature>
<dbReference type="Gene3D" id="2.60.40.10">
    <property type="entry name" value="Immunoglobulins"/>
    <property type="match status" value="1"/>
</dbReference>
<gene>
    <name evidence="2" type="ORF">CEY02_01295</name>
</gene>
<name>A0A2A5J309_BACPU</name>
<proteinExistence type="predicted"/>
<organism evidence="2 3">
    <name type="scientific">Bacillus pumilus</name>
    <name type="common">Bacillus mesentericus</name>
    <dbReference type="NCBI Taxonomy" id="1408"/>
    <lineage>
        <taxon>Bacteria</taxon>
        <taxon>Bacillati</taxon>
        <taxon>Bacillota</taxon>
        <taxon>Bacilli</taxon>
        <taxon>Bacillales</taxon>
        <taxon>Bacillaceae</taxon>
        <taxon>Bacillus</taxon>
    </lineage>
</organism>
<dbReference type="AlphaFoldDB" id="A0A2A5J309"/>
<reference evidence="2 3" key="1">
    <citation type="submission" date="2017-06" db="EMBL/GenBank/DDBJ databases">
        <title>Draft Genome Sequence of Bacillus sp Strain 36R Isolated from saline sediment at Atanasia, Sonora, Mexico.</title>
        <authorList>
            <person name="Sanchez Diaz R."/>
            <person name="Quiroz Macias M.E."/>
            <person name="Ibarra Gamez J.C."/>
            <person name="Enciso Ibarra J."/>
            <person name="Gomez Gil B."/>
            <person name="Galaviz Silva L."/>
        </authorList>
    </citation>
    <scope>NUCLEOTIDE SEQUENCE [LARGE SCALE GENOMIC DNA]</scope>
    <source>
        <strain evidence="2 3">36R_ATNSAL</strain>
    </source>
</reference>
<dbReference type="InterPro" id="IPR013783">
    <property type="entry name" value="Ig-like_fold"/>
</dbReference>